<dbReference type="EMBL" id="JACHMD010000001">
    <property type="protein sequence ID" value="MBB4666833.1"/>
    <property type="molecule type" value="Genomic_DNA"/>
</dbReference>
<gene>
    <name evidence="2" type="ORF">BKA24_001542</name>
</gene>
<organism evidence="2 3">
    <name type="scientific">Microbacterium marinum</name>
    <dbReference type="NCBI Taxonomy" id="421115"/>
    <lineage>
        <taxon>Bacteria</taxon>
        <taxon>Bacillati</taxon>
        <taxon>Actinomycetota</taxon>
        <taxon>Actinomycetes</taxon>
        <taxon>Micrococcales</taxon>
        <taxon>Microbacteriaceae</taxon>
        <taxon>Microbacterium</taxon>
    </lineage>
</organism>
<accession>A0A7W7FJ67</accession>
<dbReference type="Pfam" id="PF12833">
    <property type="entry name" value="HTH_18"/>
    <property type="match status" value="1"/>
</dbReference>
<dbReference type="SMART" id="SM00342">
    <property type="entry name" value="HTH_ARAC"/>
    <property type="match status" value="1"/>
</dbReference>
<comment type="caution">
    <text evidence="2">The sequence shown here is derived from an EMBL/GenBank/DDBJ whole genome shotgun (WGS) entry which is preliminary data.</text>
</comment>
<sequence length="115" mass="12321">MAPAWESVSTMAFENSSALGSDLLATTVFRSVVVTALEAFALDRAFRSHSLAARTPAQHLLAARLDAAHGELVQTDLEGGASVAEIAARWGFAERSLTRTHVEVYGVRPQDLLGR</sequence>
<dbReference type="RefSeq" id="WP_184216733.1">
    <property type="nucleotide sequence ID" value="NZ_JACHMD010000001.1"/>
</dbReference>
<dbReference type="PROSITE" id="PS01124">
    <property type="entry name" value="HTH_ARAC_FAMILY_2"/>
    <property type="match status" value="1"/>
</dbReference>
<dbReference type="Proteomes" id="UP000573729">
    <property type="component" value="Unassembled WGS sequence"/>
</dbReference>
<keyword evidence="3" id="KW-1185">Reference proteome</keyword>
<dbReference type="GO" id="GO:0003700">
    <property type="term" value="F:DNA-binding transcription factor activity"/>
    <property type="evidence" value="ECO:0007669"/>
    <property type="project" value="InterPro"/>
</dbReference>
<name>A0A7W7FJ67_9MICO</name>
<evidence type="ECO:0000313" key="3">
    <source>
        <dbReference type="Proteomes" id="UP000573729"/>
    </source>
</evidence>
<evidence type="ECO:0000259" key="1">
    <source>
        <dbReference type="PROSITE" id="PS01124"/>
    </source>
</evidence>
<protein>
    <submittedName>
        <fullName evidence="2">Transcriptional regulator GlxA family with amidase domain</fullName>
    </submittedName>
</protein>
<dbReference type="AlphaFoldDB" id="A0A7W7FJ67"/>
<dbReference type="GO" id="GO:0043565">
    <property type="term" value="F:sequence-specific DNA binding"/>
    <property type="evidence" value="ECO:0007669"/>
    <property type="project" value="InterPro"/>
</dbReference>
<proteinExistence type="predicted"/>
<reference evidence="2 3" key="1">
    <citation type="submission" date="2020-08" db="EMBL/GenBank/DDBJ databases">
        <title>Sequencing the genomes of 1000 actinobacteria strains.</title>
        <authorList>
            <person name="Klenk H.-P."/>
        </authorList>
    </citation>
    <scope>NUCLEOTIDE SEQUENCE [LARGE SCALE GENOMIC DNA]</scope>
    <source>
        <strain evidence="2 3">DSM 24947</strain>
    </source>
</reference>
<dbReference type="Gene3D" id="1.10.10.60">
    <property type="entry name" value="Homeodomain-like"/>
    <property type="match status" value="1"/>
</dbReference>
<feature type="domain" description="HTH araC/xylS-type" evidence="1">
    <location>
        <begin position="42"/>
        <end position="115"/>
    </location>
</feature>
<evidence type="ECO:0000313" key="2">
    <source>
        <dbReference type="EMBL" id="MBB4666833.1"/>
    </source>
</evidence>
<dbReference type="InterPro" id="IPR018060">
    <property type="entry name" value="HTH_AraC"/>
</dbReference>